<evidence type="ECO:0008006" key="3">
    <source>
        <dbReference type="Google" id="ProtNLM"/>
    </source>
</evidence>
<dbReference type="EMBL" id="JBHUDZ010000012">
    <property type="protein sequence ID" value="MFD1603653.1"/>
    <property type="molecule type" value="Genomic_DNA"/>
</dbReference>
<evidence type="ECO:0000313" key="1">
    <source>
        <dbReference type="EMBL" id="MFD1603653.1"/>
    </source>
</evidence>
<organism evidence="1 2">
    <name type="scientific">Flavobacterium artemisiae</name>
    <dbReference type="NCBI Taxonomy" id="2126556"/>
    <lineage>
        <taxon>Bacteria</taxon>
        <taxon>Pseudomonadati</taxon>
        <taxon>Bacteroidota</taxon>
        <taxon>Flavobacteriia</taxon>
        <taxon>Flavobacteriales</taxon>
        <taxon>Flavobacteriaceae</taxon>
        <taxon>Flavobacterium</taxon>
    </lineage>
</organism>
<name>A0ABW4HE08_9FLAO</name>
<sequence>MGITSEPQIINTQKFSNNSSVKGNFNVAITQQVNNTSQSSWSTSNKISVGQKISYNIGFLGVGVKGETSLSYERTWGEGGSVSKSVTIGTSSGVSVSLDPGESILAELSASRGVMKVRLVYNAYLTGVSAVNYNPTFKGHHFFALDIGGLLQAGGITNSIQVTEDIEIGFFGNSEIIIKDAKGKATLLYNSAVQAK</sequence>
<proteinExistence type="predicted"/>
<gene>
    <name evidence="1" type="ORF">ACFSC2_12985</name>
</gene>
<dbReference type="SUPFAM" id="SSF56973">
    <property type="entry name" value="Aerolisin/ETX pore-forming domain"/>
    <property type="match status" value="1"/>
</dbReference>
<dbReference type="RefSeq" id="WP_379815004.1">
    <property type="nucleotide sequence ID" value="NZ_JBHUDZ010000012.1"/>
</dbReference>
<evidence type="ECO:0000313" key="2">
    <source>
        <dbReference type="Proteomes" id="UP001597138"/>
    </source>
</evidence>
<keyword evidence="2" id="KW-1185">Reference proteome</keyword>
<comment type="caution">
    <text evidence="1">The sequence shown here is derived from an EMBL/GenBank/DDBJ whole genome shotgun (WGS) entry which is preliminary data.</text>
</comment>
<protein>
    <recommendedName>
        <fullName evidence="3">Toxin ETX/toxin MTX2</fullName>
    </recommendedName>
</protein>
<dbReference type="Gene3D" id="2.170.15.10">
    <property type="entry name" value="Proaerolysin, chain A, domain 3"/>
    <property type="match status" value="1"/>
</dbReference>
<dbReference type="CDD" id="cd20235">
    <property type="entry name" value="PFM_spherulin-2a-like"/>
    <property type="match status" value="1"/>
</dbReference>
<accession>A0ABW4HE08</accession>
<reference evidence="2" key="1">
    <citation type="journal article" date="2019" name="Int. J. Syst. Evol. Microbiol.">
        <title>The Global Catalogue of Microorganisms (GCM) 10K type strain sequencing project: providing services to taxonomists for standard genome sequencing and annotation.</title>
        <authorList>
            <consortium name="The Broad Institute Genomics Platform"/>
            <consortium name="The Broad Institute Genome Sequencing Center for Infectious Disease"/>
            <person name="Wu L."/>
            <person name="Ma J."/>
        </authorList>
    </citation>
    <scope>NUCLEOTIDE SEQUENCE [LARGE SCALE GENOMIC DNA]</scope>
    <source>
        <strain evidence="2">CCUG 70865</strain>
    </source>
</reference>
<dbReference type="Proteomes" id="UP001597138">
    <property type="component" value="Unassembled WGS sequence"/>
</dbReference>